<dbReference type="InterPro" id="IPR001952">
    <property type="entry name" value="Alkaline_phosphatase"/>
</dbReference>
<dbReference type="Pfam" id="PF00245">
    <property type="entry name" value="Alk_phosphatase"/>
    <property type="match status" value="1"/>
</dbReference>
<dbReference type="InterPro" id="IPR018299">
    <property type="entry name" value="Alkaline_phosphatase_AS"/>
</dbReference>
<evidence type="ECO:0000256" key="6">
    <source>
        <dbReference type="ARBA" id="ARBA00022801"/>
    </source>
</evidence>
<dbReference type="SMART" id="SM00098">
    <property type="entry name" value="alkPPc"/>
    <property type="match status" value="1"/>
</dbReference>
<dbReference type="RefSeq" id="XP_017781185.1">
    <property type="nucleotide sequence ID" value="XM_017925696.1"/>
</dbReference>
<evidence type="ECO:0000256" key="10">
    <source>
        <dbReference type="RuleBase" id="RU003947"/>
    </source>
</evidence>
<dbReference type="PRINTS" id="PR00113">
    <property type="entry name" value="ALKPHPHTASE"/>
</dbReference>
<accession>A0ABM1N2Y5</accession>
<comment type="catalytic activity">
    <reaction evidence="10">
        <text>a phosphate monoester + H2O = an alcohol + phosphate</text>
        <dbReference type="Rhea" id="RHEA:15017"/>
        <dbReference type="ChEBI" id="CHEBI:15377"/>
        <dbReference type="ChEBI" id="CHEBI:30879"/>
        <dbReference type="ChEBI" id="CHEBI:43474"/>
        <dbReference type="ChEBI" id="CHEBI:67140"/>
        <dbReference type="EC" id="3.1.3.1"/>
    </reaction>
</comment>
<evidence type="ECO:0000313" key="12">
    <source>
        <dbReference type="Proteomes" id="UP000695000"/>
    </source>
</evidence>
<feature type="chain" id="PRO_5046137351" description="Alkaline phosphatase" evidence="11">
    <location>
        <begin position="19"/>
        <end position="521"/>
    </location>
</feature>
<evidence type="ECO:0000256" key="2">
    <source>
        <dbReference type="ARBA" id="ARBA00001947"/>
    </source>
</evidence>
<comment type="cofactor">
    <cofactor evidence="2">
        <name>Zn(2+)</name>
        <dbReference type="ChEBI" id="CHEBI:29105"/>
    </cofactor>
</comment>
<keyword evidence="8 10" id="KW-0460">Magnesium</keyword>
<dbReference type="InterPro" id="IPR017850">
    <property type="entry name" value="Alkaline_phosphatase_core_sf"/>
</dbReference>
<evidence type="ECO:0000256" key="11">
    <source>
        <dbReference type="SAM" id="SignalP"/>
    </source>
</evidence>
<comment type="similarity">
    <text evidence="3 9">Belongs to the alkaline phosphatase family.</text>
</comment>
<evidence type="ECO:0000256" key="4">
    <source>
        <dbReference type="ARBA" id="ARBA00012647"/>
    </source>
</evidence>
<keyword evidence="5" id="KW-0479">Metal-binding</keyword>
<dbReference type="Gene3D" id="3.40.720.10">
    <property type="entry name" value="Alkaline Phosphatase, subunit A"/>
    <property type="match status" value="1"/>
</dbReference>
<keyword evidence="12" id="KW-1185">Reference proteome</keyword>
<evidence type="ECO:0000256" key="3">
    <source>
        <dbReference type="ARBA" id="ARBA00005984"/>
    </source>
</evidence>
<evidence type="ECO:0000256" key="7">
    <source>
        <dbReference type="ARBA" id="ARBA00022833"/>
    </source>
</evidence>
<dbReference type="GeneID" id="108566001"/>
<keyword evidence="11" id="KW-0732">Signal</keyword>
<sequence>MLIKTLVIAVVAIQLVSARPGVENNQDGDESMHEVRRIKRKIPGVSPDEENTAEFWRKKAQLILNDKLQTKENTNRAKNVILFLGDGMSIPTLAAARAYEGQKKGQTGEENYLSFEEFPYTGLSKTYCVDTQVADSACSATAYLCGIKANMGTIGVTGSVPYSECEPSKNESTHVTSIGRWSQLKNKRTGLVTTTRVTHASPSGVYASVADREWECDTDVKILGDDPKECNDIAYQLVNGETGKNLNVILGGGRGKFLPKTIVDEEGQKGKRSDGVNLIEDWLEQKSGVNAEYVWKRDDLLNLPEETDYVLGLFESSHCNYDMDRTKDDPSLAEMTEAAIKILQKGDDGFFLFVEGGRIDHAHHDTKAHKALDETVAFSDAIRRAKELTNSEDTLIVVTSDHAHTMSVNGYPTRGNDILGISGIADDQLPYSTLSYANGPGYRKEEDGKRHNISEDNMQDKEYKFPSLAPLSSETHGGDDVGIFATGPWAHLYRGVIEQNAIPHIMAYASCVGDGVTLCDQ</sequence>
<dbReference type="PANTHER" id="PTHR11596:SF91">
    <property type="entry name" value="ALKALINE PHOSPHATASE-RELATED"/>
    <property type="match status" value="1"/>
</dbReference>
<dbReference type="PROSITE" id="PS00123">
    <property type="entry name" value="ALKALINE_PHOSPHATASE"/>
    <property type="match status" value="1"/>
</dbReference>
<name>A0ABM1N2Y5_NICVS</name>
<dbReference type="Proteomes" id="UP000695000">
    <property type="component" value="Unplaced"/>
</dbReference>
<evidence type="ECO:0000313" key="13">
    <source>
        <dbReference type="RefSeq" id="XP_017781185.1"/>
    </source>
</evidence>
<evidence type="ECO:0000256" key="8">
    <source>
        <dbReference type="ARBA" id="ARBA00022842"/>
    </source>
</evidence>
<organism evidence="12 13">
    <name type="scientific">Nicrophorus vespilloides</name>
    <name type="common">Boreal carrion beetle</name>
    <dbReference type="NCBI Taxonomy" id="110193"/>
    <lineage>
        <taxon>Eukaryota</taxon>
        <taxon>Metazoa</taxon>
        <taxon>Ecdysozoa</taxon>
        <taxon>Arthropoda</taxon>
        <taxon>Hexapoda</taxon>
        <taxon>Insecta</taxon>
        <taxon>Pterygota</taxon>
        <taxon>Neoptera</taxon>
        <taxon>Endopterygota</taxon>
        <taxon>Coleoptera</taxon>
        <taxon>Polyphaga</taxon>
        <taxon>Staphyliniformia</taxon>
        <taxon>Silphidae</taxon>
        <taxon>Nicrophorinae</taxon>
        <taxon>Nicrophorus</taxon>
    </lineage>
</organism>
<evidence type="ECO:0000256" key="1">
    <source>
        <dbReference type="ARBA" id="ARBA00001946"/>
    </source>
</evidence>
<feature type="signal peptide" evidence="11">
    <location>
        <begin position="1"/>
        <end position="18"/>
    </location>
</feature>
<dbReference type="CDD" id="cd16012">
    <property type="entry name" value="ALP"/>
    <property type="match status" value="1"/>
</dbReference>
<keyword evidence="6 10" id="KW-0378">Hydrolase</keyword>
<dbReference type="PANTHER" id="PTHR11596">
    <property type="entry name" value="ALKALINE PHOSPHATASE"/>
    <property type="match status" value="1"/>
</dbReference>
<evidence type="ECO:0000256" key="9">
    <source>
        <dbReference type="RuleBase" id="RU003946"/>
    </source>
</evidence>
<dbReference type="EC" id="3.1.3.1" evidence="4 10"/>
<reference evidence="13" key="1">
    <citation type="submission" date="2025-08" db="UniProtKB">
        <authorList>
            <consortium name="RefSeq"/>
        </authorList>
    </citation>
    <scope>IDENTIFICATION</scope>
    <source>
        <tissue evidence="13">Whole Larva</tissue>
    </source>
</reference>
<dbReference type="SUPFAM" id="SSF53649">
    <property type="entry name" value="Alkaline phosphatase-like"/>
    <property type="match status" value="1"/>
</dbReference>
<comment type="cofactor">
    <cofactor evidence="1">
        <name>Mg(2+)</name>
        <dbReference type="ChEBI" id="CHEBI:18420"/>
    </cofactor>
</comment>
<keyword evidence="7 10" id="KW-0862">Zinc</keyword>
<gene>
    <name evidence="13" type="primary">LOC108566001</name>
</gene>
<protein>
    <recommendedName>
        <fullName evidence="4 10">Alkaline phosphatase</fullName>
        <ecNumber evidence="4 10">3.1.3.1</ecNumber>
    </recommendedName>
</protein>
<proteinExistence type="inferred from homology"/>
<evidence type="ECO:0000256" key="5">
    <source>
        <dbReference type="ARBA" id="ARBA00022723"/>
    </source>
</evidence>